<sequence length="164" mass="18405">MKFLNFITIISFVTLTNGVTFDGEHRHTTPFGSRRSSGAGVMDKVTEVSRKNNDVQEVKAEGDDFDRAQQCIFDAVEKAEKAVLHAVEEEVDCFFHEMPHDSHNGDDTPKKSKKAKLVSSDHEDSKSQKKTKLVAATKAPEPKKPRFDDDLVECLHDCIRGDIE</sequence>
<feature type="compositionally biased region" description="Basic and acidic residues" evidence="1">
    <location>
        <begin position="97"/>
        <end position="110"/>
    </location>
</feature>
<feature type="region of interest" description="Disordered" evidence="1">
    <location>
        <begin position="97"/>
        <end position="146"/>
    </location>
</feature>
<dbReference type="AlphaFoldDB" id="A0A7S4VF85"/>
<organism evidence="3">
    <name type="scientific">Ditylum brightwellii</name>
    <dbReference type="NCBI Taxonomy" id="49249"/>
    <lineage>
        <taxon>Eukaryota</taxon>
        <taxon>Sar</taxon>
        <taxon>Stramenopiles</taxon>
        <taxon>Ochrophyta</taxon>
        <taxon>Bacillariophyta</taxon>
        <taxon>Mediophyceae</taxon>
        <taxon>Lithodesmiophycidae</taxon>
        <taxon>Lithodesmiales</taxon>
        <taxon>Lithodesmiaceae</taxon>
        <taxon>Ditylum</taxon>
    </lineage>
</organism>
<dbReference type="EMBL" id="HBNS01001815">
    <property type="protein sequence ID" value="CAE4580802.1"/>
    <property type="molecule type" value="Transcribed_RNA"/>
</dbReference>
<evidence type="ECO:0000313" key="3">
    <source>
        <dbReference type="EMBL" id="CAE4580802.1"/>
    </source>
</evidence>
<gene>
    <name evidence="3" type="ORF">DBRI00130_LOCUS1460</name>
</gene>
<proteinExistence type="predicted"/>
<evidence type="ECO:0000256" key="1">
    <source>
        <dbReference type="SAM" id="MobiDB-lite"/>
    </source>
</evidence>
<feature type="signal peptide" evidence="2">
    <location>
        <begin position="1"/>
        <end position="18"/>
    </location>
</feature>
<evidence type="ECO:0000256" key="2">
    <source>
        <dbReference type="SAM" id="SignalP"/>
    </source>
</evidence>
<accession>A0A7S4VF85</accession>
<reference evidence="3" key="1">
    <citation type="submission" date="2021-01" db="EMBL/GenBank/DDBJ databases">
        <authorList>
            <person name="Corre E."/>
            <person name="Pelletier E."/>
            <person name="Niang G."/>
            <person name="Scheremetjew M."/>
            <person name="Finn R."/>
            <person name="Kale V."/>
            <person name="Holt S."/>
            <person name="Cochrane G."/>
            <person name="Meng A."/>
            <person name="Brown T."/>
            <person name="Cohen L."/>
        </authorList>
    </citation>
    <scope>NUCLEOTIDE SEQUENCE</scope>
    <source>
        <strain evidence="3">GSO104</strain>
    </source>
</reference>
<name>A0A7S4VF85_9STRA</name>
<feature type="chain" id="PRO_5030867492" evidence="2">
    <location>
        <begin position="19"/>
        <end position="164"/>
    </location>
</feature>
<keyword evidence="2" id="KW-0732">Signal</keyword>
<protein>
    <submittedName>
        <fullName evidence="3">Uncharacterized protein</fullName>
    </submittedName>
</protein>